<dbReference type="SMART" id="SM01130">
    <property type="entry name" value="DHDPS"/>
    <property type="match status" value="1"/>
</dbReference>
<evidence type="ECO:0000313" key="8">
    <source>
        <dbReference type="Proteomes" id="UP000192140"/>
    </source>
</evidence>
<keyword evidence="2 3" id="KW-0456">Lyase</keyword>
<dbReference type="Gene3D" id="3.20.20.70">
    <property type="entry name" value="Aldolase class I"/>
    <property type="match status" value="1"/>
</dbReference>
<feature type="binding site" evidence="5">
    <location>
        <position position="237"/>
    </location>
    <ligand>
        <name>pyruvate</name>
        <dbReference type="ChEBI" id="CHEBI:15361"/>
    </ligand>
</feature>
<evidence type="ECO:0000256" key="6">
    <source>
        <dbReference type="SAM" id="MobiDB-lite"/>
    </source>
</evidence>
<evidence type="ECO:0000256" key="3">
    <source>
        <dbReference type="PIRNR" id="PIRNR001365"/>
    </source>
</evidence>
<dbReference type="InterPro" id="IPR013785">
    <property type="entry name" value="Aldolase_TIM"/>
</dbReference>
<dbReference type="PANTHER" id="PTHR12128:SF66">
    <property type="entry name" value="4-HYDROXY-2-OXOGLUTARATE ALDOLASE, MITOCHONDRIAL"/>
    <property type="match status" value="1"/>
</dbReference>
<accession>A0A1S7U5Y4</accession>
<feature type="binding site" evidence="5">
    <location>
        <position position="80"/>
    </location>
    <ligand>
        <name>pyruvate</name>
        <dbReference type="ChEBI" id="CHEBI:15361"/>
    </ligand>
</feature>
<dbReference type="GO" id="GO:0005829">
    <property type="term" value="C:cytosol"/>
    <property type="evidence" value="ECO:0007669"/>
    <property type="project" value="TreeGrafter"/>
</dbReference>
<dbReference type="InterPro" id="IPR002220">
    <property type="entry name" value="DapA-like"/>
</dbReference>
<name>A0A1S7U5Y4_9HYPH</name>
<evidence type="ECO:0000256" key="4">
    <source>
        <dbReference type="PIRSR" id="PIRSR001365-1"/>
    </source>
</evidence>
<evidence type="ECO:0000256" key="5">
    <source>
        <dbReference type="PIRSR" id="PIRSR001365-2"/>
    </source>
</evidence>
<dbReference type="CDD" id="cd00408">
    <property type="entry name" value="DHDPS-like"/>
    <property type="match status" value="1"/>
</dbReference>
<dbReference type="GO" id="GO:0008840">
    <property type="term" value="F:4-hydroxy-tetrahydrodipicolinate synthase activity"/>
    <property type="evidence" value="ECO:0007669"/>
    <property type="project" value="UniProtKB-EC"/>
</dbReference>
<feature type="compositionally biased region" description="Basic and acidic residues" evidence="6">
    <location>
        <begin position="1"/>
        <end position="10"/>
    </location>
</feature>
<dbReference type="AlphaFoldDB" id="A0A1S7U5Y4"/>
<dbReference type="Pfam" id="PF00701">
    <property type="entry name" value="DHDPS"/>
    <property type="match status" value="1"/>
</dbReference>
<dbReference type="SUPFAM" id="SSF51569">
    <property type="entry name" value="Aldolase"/>
    <property type="match status" value="1"/>
</dbReference>
<dbReference type="PRINTS" id="PR00146">
    <property type="entry name" value="DHPICSNTHASE"/>
</dbReference>
<evidence type="ECO:0000256" key="2">
    <source>
        <dbReference type="ARBA" id="ARBA00023239"/>
    </source>
</evidence>
<sequence length="337" mass="36569">MGIVAREHGNVHRTTGNEGGCPRRGARCSDGEIVLKFEGIYTPAITPLGPEGEIDRDGFAAVLEQLIEAKVHGIIVGGSTGEYYAQTAQERFDLAAYARQVIGSRLPLIVGTGATRTEDSIEYAKAAKEIGADAILVSSPPYALPTERENAVHALAVDRAANLPIMLYNYPARMGVMMGEDYFARVGKSRNVVAIKESSGDMGNLHRLARKFPHIALSCGWDDQALEFFAWGARSWVCAGSNFLPREHVALYEACVLEKNFDKGRAIMTAMLPLMDFLECGKFVQSIKHGCEIIGLKAGPVRAPLRPLNSEEKRTLQTVVATLKRTVAQITSGANHA</sequence>
<evidence type="ECO:0000313" key="7">
    <source>
        <dbReference type="EMBL" id="CVI62172.1"/>
    </source>
</evidence>
<dbReference type="EC" id="4.3.3.7" evidence="7"/>
<reference evidence="7" key="1">
    <citation type="submission" date="2016-01" db="EMBL/GenBank/DDBJ databases">
        <authorList>
            <person name="Regsiter A."/>
            <person name="william w."/>
        </authorList>
    </citation>
    <scope>NUCLEOTIDE SEQUENCE</scope>
    <source>
        <strain evidence="7">NCPPB 1641</strain>
    </source>
</reference>
<proteinExistence type="inferred from homology"/>
<keyword evidence="8" id="KW-1185">Reference proteome</keyword>
<feature type="active site" description="Proton donor/acceptor" evidence="4">
    <location>
        <position position="168"/>
    </location>
</feature>
<gene>
    <name evidence="7" type="ORF">AGR7A_Lc50062</name>
</gene>
<organism evidence="7 8">
    <name type="scientific">Agrobacterium deltaense NCPPB 1641</name>
    <dbReference type="NCBI Taxonomy" id="1183425"/>
    <lineage>
        <taxon>Bacteria</taxon>
        <taxon>Pseudomonadati</taxon>
        <taxon>Pseudomonadota</taxon>
        <taxon>Alphaproteobacteria</taxon>
        <taxon>Hyphomicrobiales</taxon>
        <taxon>Rhizobiaceae</taxon>
        <taxon>Rhizobium/Agrobacterium group</taxon>
        <taxon>Agrobacterium</taxon>
    </lineage>
</organism>
<evidence type="ECO:0000256" key="1">
    <source>
        <dbReference type="ARBA" id="ARBA00007592"/>
    </source>
</evidence>
<feature type="region of interest" description="Disordered" evidence="6">
    <location>
        <begin position="1"/>
        <end position="23"/>
    </location>
</feature>
<protein>
    <submittedName>
        <fullName evidence="7">Dihydrodipicolinate synthase</fullName>
        <ecNumber evidence="7">4.3.3.7</ecNumber>
    </submittedName>
</protein>
<dbReference type="PIRSF" id="PIRSF001365">
    <property type="entry name" value="DHDPS"/>
    <property type="match status" value="1"/>
</dbReference>
<feature type="active site" description="Schiff-base intermediate with substrate" evidence="4">
    <location>
        <position position="196"/>
    </location>
</feature>
<comment type="similarity">
    <text evidence="1 3">Belongs to the DapA family.</text>
</comment>
<comment type="caution">
    <text evidence="7">The sequence shown here is derived from an EMBL/GenBank/DDBJ whole genome shotgun (WGS) entry which is preliminary data.</text>
</comment>
<dbReference type="Proteomes" id="UP000192140">
    <property type="component" value="Unassembled WGS sequence"/>
</dbReference>
<dbReference type="EMBL" id="FCNP01000043">
    <property type="protein sequence ID" value="CVI62172.1"/>
    <property type="molecule type" value="Genomic_DNA"/>
</dbReference>
<dbReference type="PANTHER" id="PTHR12128">
    <property type="entry name" value="DIHYDRODIPICOLINATE SYNTHASE"/>
    <property type="match status" value="1"/>
</dbReference>